<evidence type="ECO:0000256" key="1">
    <source>
        <dbReference type="ARBA" id="ARBA00022737"/>
    </source>
</evidence>
<organism evidence="2 3">
    <name type="scientific">Microtus ochrogaster</name>
    <name type="common">Prairie vole</name>
    <dbReference type="NCBI Taxonomy" id="79684"/>
    <lineage>
        <taxon>Eukaryota</taxon>
        <taxon>Metazoa</taxon>
        <taxon>Chordata</taxon>
        <taxon>Craniata</taxon>
        <taxon>Vertebrata</taxon>
        <taxon>Euteleostomi</taxon>
        <taxon>Mammalia</taxon>
        <taxon>Eutheria</taxon>
        <taxon>Euarchontoglires</taxon>
        <taxon>Glires</taxon>
        <taxon>Rodentia</taxon>
        <taxon>Myomorpha</taxon>
        <taxon>Muroidea</taxon>
        <taxon>Cricetidae</taxon>
        <taxon>Arvicolinae</taxon>
        <taxon>Microtus</taxon>
    </lineage>
</organism>
<dbReference type="EMBL" id="JAATJU010022490">
    <property type="protein sequence ID" value="KAH0510537.1"/>
    <property type="molecule type" value="Genomic_DNA"/>
</dbReference>
<accession>A0A8J6GGH8</accession>
<dbReference type="GO" id="GO:0080008">
    <property type="term" value="C:Cul4-RING E3 ubiquitin ligase complex"/>
    <property type="evidence" value="ECO:0007669"/>
    <property type="project" value="TreeGrafter"/>
</dbReference>
<dbReference type="PANTHER" id="PTHR19860">
    <property type="entry name" value="DDB1- AND CUL4-ASSOCIATED FACTOR 12-RELATED"/>
    <property type="match status" value="1"/>
</dbReference>
<evidence type="ECO:0000313" key="2">
    <source>
        <dbReference type="EMBL" id="KAH0510537.1"/>
    </source>
</evidence>
<dbReference type="AlphaFoldDB" id="A0A8J6GGH8"/>
<proteinExistence type="predicted"/>
<dbReference type="InterPro" id="IPR051191">
    <property type="entry name" value="DCAF12"/>
</dbReference>
<evidence type="ECO:0000313" key="3">
    <source>
        <dbReference type="Proteomes" id="UP000710432"/>
    </source>
</evidence>
<comment type="caution">
    <text evidence="2">The sequence shown here is derived from an EMBL/GenBank/DDBJ whole genome shotgun (WGS) entry which is preliminary data.</text>
</comment>
<protein>
    <submittedName>
        <fullName evidence="2">Tetratricopeptide repeat protein 41</fullName>
    </submittedName>
</protein>
<name>A0A8J6GGH8_MICOH</name>
<dbReference type="Proteomes" id="UP000710432">
    <property type="component" value="Unassembled WGS sequence"/>
</dbReference>
<dbReference type="PANTHER" id="PTHR19860:SF18">
    <property type="entry name" value="DUF4062 DOMAIN-CONTAINING PROTEIN"/>
    <property type="match status" value="1"/>
</dbReference>
<sequence>MGDEDTKFSIFRQHLSVPDQERFGQSKPILRKKPNLTPLKLTIIASELQECRIYRNEFQCLREYMEVASIPELWELILKRWVEDYGWNLKHNEATSDMVAAGKGLSGWVADALCLLCISHCGLAEDELLQILDMLGYRNHQKVTAVHWAAFRNASKHWIQEKPNGLLCFWHQSLRSAVEHKLLGVITPVRESSTHVPQNTANHKKTHFHQVLIRYFQRQTVFWRAYQELPWHMKMSGSWEGLCSFVTSPGITDFISKIHNPSLWTRLHLVHYWDVLLEAGCDVSEAFLLSVAKIEAEQYQRIKKRPMLSGTLATVQVTHAFRYPSNGASDACSQVQLTHALRYTSHSAVDPRSQVR</sequence>
<keyword evidence="1" id="KW-0677">Repeat</keyword>
<reference evidence="2" key="1">
    <citation type="submission" date="2020-03" db="EMBL/GenBank/DDBJ databases">
        <title>Studies in the Genomics of Life Span.</title>
        <authorList>
            <person name="Glass D."/>
        </authorList>
    </citation>
    <scope>NUCLEOTIDE SEQUENCE</scope>
    <source>
        <strain evidence="2">LTLLF</strain>
        <tissue evidence="2">Muscle</tissue>
    </source>
</reference>
<gene>
    <name evidence="2" type="ORF">LTLLF_154750</name>
</gene>